<dbReference type="Proteomes" id="UP000054217">
    <property type="component" value="Unassembled WGS sequence"/>
</dbReference>
<evidence type="ECO:0000313" key="3">
    <source>
        <dbReference type="Proteomes" id="UP000054217"/>
    </source>
</evidence>
<reference evidence="2 3" key="1">
    <citation type="submission" date="2014-04" db="EMBL/GenBank/DDBJ databases">
        <authorList>
            <consortium name="DOE Joint Genome Institute"/>
            <person name="Kuo A."/>
            <person name="Kohler A."/>
            <person name="Costa M.D."/>
            <person name="Nagy L.G."/>
            <person name="Floudas D."/>
            <person name="Copeland A."/>
            <person name="Barry K.W."/>
            <person name="Cichocki N."/>
            <person name="Veneault-Fourrey C."/>
            <person name="LaButti K."/>
            <person name="Lindquist E.A."/>
            <person name="Lipzen A."/>
            <person name="Lundell T."/>
            <person name="Morin E."/>
            <person name="Murat C."/>
            <person name="Sun H."/>
            <person name="Tunlid A."/>
            <person name="Henrissat B."/>
            <person name="Grigoriev I.V."/>
            <person name="Hibbett D.S."/>
            <person name="Martin F."/>
            <person name="Nordberg H.P."/>
            <person name="Cantor M.N."/>
            <person name="Hua S.X."/>
        </authorList>
    </citation>
    <scope>NUCLEOTIDE SEQUENCE [LARGE SCALE GENOMIC DNA]</scope>
    <source>
        <strain evidence="2 3">Marx 270</strain>
    </source>
</reference>
<protein>
    <submittedName>
        <fullName evidence="2">Uncharacterized protein</fullName>
    </submittedName>
</protein>
<accession>A0A0C3PL55</accession>
<organism evidence="2 3">
    <name type="scientific">Pisolithus tinctorius Marx 270</name>
    <dbReference type="NCBI Taxonomy" id="870435"/>
    <lineage>
        <taxon>Eukaryota</taxon>
        <taxon>Fungi</taxon>
        <taxon>Dikarya</taxon>
        <taxon>Basidiomycota</taxon>
        <taxon>Agaricomycotina</taxon>
        <taxon>Agaricomycetes</taxon>
        <taxon>Agaricomycetidae</taxon>
        <taxon>Boletales</taxon>
        <taxon>Sclerodermatineae</taxon>
        <taxon>Pisolithaceae</taxon>
        <taxon>Pisolithus</taxon>
    </lineage>
</organism>
<dbReference type="InParanoid" id="A0A0C3PL55"/>
<evidence type="ECO:0000313" key="2">
    <source>
        <dbReference type="EMBL" id="KIO09009.1"/>
    </source>
</evidence>
<dbReference type="HOGENOM" id="CLU_055848_0_0_1"/>
<name>A0A0C3PL55_PISTI</name>
<dbReference type="AlphaFoldDB" id="A0A0C3PL55"/>
<feature type="compositionally biased region" description="Low complexity" evidence="1">
    <location>
        <begin position="126"/>
        <end position="137"/>
    </location>
</feature>
<feature type="region of interest" description="Disordered" evidence="1">
    <location>
        <begin position="1"/>
        <end position="145"/>
    </location>
</feature>
<proteinExistence type="predicted"/>
<feature type="compositionally biased region" description="Polar residues" evidence="1">
    <location>
        <begin position="84"/>
        <end position="95"/>
    </location>
</feature>
<keyword evidence="3" id="KW-1185">Reference proteome</keyword>
<gene>
    <name evidence="2" type="ORF">M404DRAFT_22237</name>
</gene>
<dbReference type="EMBL" id="KN831955">
    <property type="protein sequence ID" value="KIO09009.1"/>
    <property type="molecule type" value="Genomic_DNA"/>
</dbReference>
<evidence type="ECO:0000256" key="1">
    <source>
        <dbReference type="SAM" id="MobiDB-lite"/>
    </source>
</evidence>
<reference evidence="3" key="2">
    <citation type="submission" date="2015-01" db="EMBL/GenBank/DDBJ databases">
        <title>Evolutionary Origins and Diversification of the Mycorrhizal Mutualists.</title>
        <authorList>
            <consortium name="DOE Joint Genome Institute"/>
            <consortium name="Mycorrhizal Genomics Consortium"/>
            <person name="Kohler A."/>
            <person name="Kuo A."/>
            <person name="Nagy L.G."/>
            <person name="Floudas D."/>
            <person name="Copeland A."/>
            <person name="Barry K.W."/>
            <person name="Cichocki N."/>
            <person name="Veneault-Fourrey C."/>
            <person name="LaButti K."/>
            <person name="Lindquist E.A."/>
            <person name="Lipzen A."/>
            <person name="Lundell T."/>
            <person name="Morin E."/>
            <person name="Murat C."/>
            <person name="Riley R."/>
            <person name="Ohm R."/>
            <person name="Sun H."/>
            <person name="Tunlid A."/>
            <person name="Henrissat B."/>
            <person name="Grigoriev I.V."/>
            <person name="Hibbett D.S."/>
            <person name="Martin F."/>
        </authorList>
    </citation>
    <scope>NUCLEOTIDE SEQUENCE [LARGE SCALE GENOMIC DNA]</scope>
    <source>
        <strain evidence="3">Marx 270</strain>
    </source>
</reference>
<sequence>MPQLDNPRKRTFSFSDPVLPRKSSRMSLRRTESFLSLSDSSDDESASFLHLSSTSPTISPYPRAVVYSKEHHKPGPRTRAEFTIGSSQPNATQAKQPRKRFAQPGGQRPASPAPAPKNIGLRTTSPLAPARKLLPPRASFPRSKPEPDLYRFAIKTRMAHSPEGEKILRMGPRLAVAMLTATRELERIVSAAADDDDSIMDDDTLLMPPVGGRHWRVVSHGQEVQCGA</sequence>
<dbReference type="OrthoDB" id="3256438at2759"/>